<proteinExistence type="predicted"/>
<reference evidence="1 2" key="1">
    <citation type="submission" date="2018-02" db="EMBL/GenBank/DDBJ databases">
        <title>Sphingobacterium KA21.</title>
        <authorList>
            <person name="Vasarhelyi B.M."/>
            <person name="Deshmukh S."/>
            <person name="Balint B."/>
            <person name="Kukolya J."/>
        </authorList>
    </citation>
    <scope>NUCLEOTIDE SEQUENCE [LARGE SCALE GENOMIC DNA]</scope>
    <source>
        <strain evidence="1 2">Ka21</strain>
    </source>
</reference>
<protein>
    <submittedName>
        <fullName evidence="1">Uncharacterized protein</fullName>
    </submittedName>
</protein>
<evidence type="ECO:0000313" key="2">
    <source>
        <dbReference type="Proteomes" id="UP000618319"/>
    </source>
</evidence>
<sequence length="143" mass="16081">MSKKKLPIPFKIVKIEENQFSVFEDTLTVDALIQQQVGFGFGGDTDNKVIAVSMEFLLNKDELPLIKQEITCYFEIKEEAFGTLLQKNKLILPCGFGKHLAMVATGTARGVLYANTKNTEFNKFLIGLINVDNMFNEDIVVEI</sequence>
<dbReference type="EMBL" id="PSKQ01000018">
    <property type="protein sequence ID" value="MBE8720847.1"/>
    <property type="molecule type" value="Genomic_DNA"/>
</dbReference>
<accession>A0ABR9T891</accession>
<dbReference type="Proteomes" id="UP000618319">
    <property type="component" value="Unassembled WGS sequence"/>
</dbReference>
<keyword evidence="2" id="KW-1185">Reference proteome</keyword>
<name>A0ABR9T891_9SPHI</name>
<dbReference type="RefSeq" id="WP_196940662.1">
    <property type="nucleotide sequence ID" value="NZ_MU158691.1"/>
</dbReference>
<gene>
    <name evidence="1" type="ORF">C4F40_08945</name>
</gene>
<comment type="caution">
    <text evidence="1">The sequence shown here is derived from an EMBL/GenBank/DDBJ whole genome shotgun (WGS) entry which is preliminary data.</text>
</comment>
<evidence type="ECO:0000313" key="1">
    <source>
        <dbReference type="EMBL" id="MBE8720847.1"/>
    </source>
</evidence>
<organism evidence="1 2">
    <name type="scientific">Sphingobacterium pedocola</name>
    <dbReference type="NCBI Taxonomy" id="2082722"/>
    <lineage>
        <taxon>Bacteria</taxon>
        <taxon>Pseudomonadati</taxon>
        <taxon>Bacteroidota</taxon>
        <taxon>Sphingobacteriia</taxon>
        <taxon>Sphingobacteriales</taxon>
        <taxon>Sphingobacteriaceae</taxon>
        <taxon>Sphingobacterium</taxon>
    </lineage>
</organism>